<evidence type="ECO:0000256" key="3">
    <source>
        <dbReference type="ARBA" id="ARBA00022827"/>
    </source>
</evidence>
<name>A0A8J7TNK6_9BACT</name>
<dbReference type="PANTHER" id="PTHR10961">
    <property type="entry name" value="PEROXISOMAL SARCOSINE OXIDASE"/>
    <property type="match status" value="1"/>
</dbReference>
<dbReference type="Gene3D" id="3.30.9.10">
    <property type="entry name" value="D-Amino Acid Oxidase, subunit A, domain 2"/>
    <property type="match status" value="1"/>
</dbReference>
<dbReference type="GO" id="GO:0050131">
    <property type="term" value="F:N-methyl-L-amino-acid oxidase activity"/>
    <property type="evidence" value="ECO:0007669"/>
    <property type="project" value="UniProtKB-EC"/>
</dbReference>
<dbReference type="EC" id="1.5.3.2" evidence="6"/>
<dbReference type="InterPro" id="IPR036188">
    <property type="entry name" value="FAD/NAD-bd_sf"/>
</dbReference>
<gene>
    <name evidence="6" type="primary">solA</name>
    <name evidence="6" type="ORF">J0M35_12140</name>
</gene>
<protein>
    <submittedName>
        <fullName evidence="6">N-methyl-L-tryptophan oxidase</fullName>
        <ecNumber evidence="6">1.5.3.2</ecNumber>
    </submittedName>
</protein>
<keyword evidence="3" id="KW-0274">FAD</keyword>
<reference evidence="6" key="1">
    <citation type="submission" date="2021-02" db="EMBL/GenBank/DDBJ databases">
        <title>Genome-Resolved Metagenomics of a Microbial Community Performing Photosynthetic Biological Nutrient Removal.</title>
        <authorList>
            <person name="Mcdaniel E.A."/>
        </authorList>
    </citation>
    <scope>NUCLEOTIDE SEQUENCE</scope>
    <source>
        <strain evidence="6">UWPOB_OBS1</strain>
    </source>
</reference>
<dbReference type="Proteomes" id="UP000664277">
    <property type="component" value="Unassembled WGS sequence"/>
</dbReference>
<comment type="caution">
    <text evidence="6">The sequence shown here is derived from an EMBL/GenBank/DDBJ whole genome shotgun (WGS) entry which is preliminary data.</text>
</comment>
<keyword evidence="4 6" id="KW-0560">Oxidoreductase</keyword>
<dbReference type="NCBIfam" id="NF008425">
    <property type="entry name" value="PRK11259.1"/>
    <property type="match status" value="1"/>
</dbReference>
<dbReference type="InterPro" id="IPR045170">
    <property type="entry name" value="MTOX"/>
</dbReference>
<dbReference type="PANTHER" id="PTHR10961:SF7">
    <property type="entry name" value="FAD DEPENDENT OXIDOREDUCTASE DOMAIN-CONTAINING PROTEIN"/>
    <property type="match status" value="1"/>
</dbReference>
<dbReference type="AlphaFoldDB" id="A0A8J7TNK6"/>
<dbReference type="GO" id="GO:0008115">
    <property type="term" value="F:sarcosine oxidase activity"/>
    <property type="evidence" value="ECO:0007669"/>
    <property type="project" value="TreeGrafter"/>
</dbReference>
<comment type="cofactor">
    <cofactor evidence="1">
        <name>FAD</name>
        <dbReference type="ChEBI" id="CHEBI:57692"/>
    </cofactor>
</comment>
<dbReference type="SUPFAM" id="SSF54373">
    <property type="entry name" value="FAD-linked reductases, C-terminal domain"/>
    <property type="match status" value="1"/>
</dbReference>
<keyword evidence="2" id="KW-0285">Flavoprotein</keyword>
<evidence type="ECO:0000313" key="7">
    <source>
        <dbReference type="Proteomes" id="UP000664277"/>
    </source>
</evidence>
<sequence length="400" mass="43951">MQSTDAIFDTIVVGLGAAGSAALYQLARSGAKVLGIDSFSPPHKMGSSHGESRITRKAIGEGGEYTPLVLRSFGIVDELEKLSGRMIYQKTGGLMISNENSIAIHHVENFFKTTIEAAQTYNIDYQLLEAADIRKRFPTLNIADDEYAYFETDAGIIKPEIAISVQLDLAEEYGAAIARNTTVKSLQALDNGKVKVETAGKTYLAAKVLVTAGPWLLNLRPDFAKYFSVLRQVLYWFEIEDHYQAYLPDKFPIFIWDGRPSLESRYGFPALDGRDGGIKIASPRYDPETTAETVDRTVSAKESEQMYQEQVKPFFRGIGAKCLKSAVCLYTDARHSRFGIGSLEGESDAIIYASACSGHGFKHSFAVGEALGQIALCGESKIDLSSFGFDKLEAKQEHES</sequence>
<organism evidence="6 7">
    <name type="scientific">Candidatus Obscuribacter phosphatis</name>
    <dbReference type="NCBI Taxonomy" id="1906157"/>
    <lineage>
        <taxon>Bacteria</taxon>
        <taxon>Bacillati</taxon>
        <taxon>Candidatus Melainabacteria</taxon>
        <taxon>Candidatus Obscuribacterales</taxon>
        <taxon>Candidatus Obscuribacteraceae</taxon>
        <taxon>Candidatus Obscuribacter</taxon>
    </lineage>
</organism>
<dbReference type="Gene3D" id="3.50.50.60">
    <property type="entry name" value="FAD/NAD(P)-binding domain"/>
    <property type="match status" value="1"/>
</dbReference>
<dbReference type="SUPFAM" id="SSF51905">
    <property type="entry name" value="FAD/NAD(P)-binding domain"/>
    <property type="match status" value="1"/>
</dbReference>
<dbReference type="EMBL" id="JAFLCK010000016">
    <property type="protein sequence ID" value="MBN8661108.1"/>
    <property type="molecule type" value="Genomic_DNA"/>
</dbReference>
<proteinExistence type="predicted"/>
<dbReference type="Pfam" id="PF01266">
    <property type="entry name" value="DAO"/>
    <property type="match status" value="1"/>
</dbReference>
<dbReference type="InterPro" id="IPR006076">
    <property type="entry name" value="FAD-dep_OxRdtase"/>
</dbReference>
<feature type="domain" description="FAD dependent oxidoreductase" evidence="5">
    <location>
        <begin position="9"/>
        <end position="372"/>
    </location>
</feature>
<accession>A0A8J7TNK6</accession>
<dbReference type="GO" id="GO:0050660">
    <property type="term" value="F:flavin adenine dinucleotide binding"/>
    <property type="evidence" value="ECO:0007669"/>
    <property type="project" value="InterPro"/>
</dbReference>
<evidence type="ECO:0000256" key="4">
    <source>
        <dbReference type="ARBA" id="ARBA00023002"/>
    </source>
</evidence>
<evidence type="ECO:0000256" key="1">
    <source>
        <dbReference type="ARBA" id="ARBA00001974"/>
    </source>
</evidence>
<evidence type="ECO:0000313" key="6">
    <source>
        <dbReference type="EMBL" id="MBN8661108.1"/>
    </source>
</evidence>
<evidence type="ECO:0000259" key="5">
    <source>
        <dbReference type="Pfam" id="PF01266"/>
    </source>
</evidence>
<evidence type="ECO:0000256" key="2">
    <source>
        <dbReference type="ARBA" id="ARBA00022630"/>
    </source>
</evidence>